<feature type="DNA-binding region" description="H-T-H motif" evidence="4">
    <location>
        <begin position="35"/>
        <end position="54"/>
    </location>
</feature>
<dbReference type="Gene3D" id="1.10.357.10">
    <property type="entry name" value="Tetracycline Repressor, domain 2"/>
    <property type="match status" value="1"/>
</dbReference>
<dbReference type="InterPro" id="IPR009057">
    <property type="entry name" value="Homeodomain-like_sf"/>
</dbReference>
<evidence type="ECO:0000256" key="3">
    <source>
        <dbReference type="ARBA" id="ARBA00023163"/>
    </source>
</evidence>
<feature type="domain" description="HTH tetR-type" evidence="5">
    <location>
        <begin position="12"/>
        <end position="72"/>
    </location>
</feature>
<keyword evidence="7" id="KW-1185">Reference proteome</keyword>
<dbReference type="InterPro" id="IPR001647">
    <property type="entry name" value="HTH_TetR"/>
</dbReference>
<dbReference type="InterPro" id="IPR050109">
    <property type="entry name" value="HTH-type_TetR-like_transc_reg"/>
</dbReference>
<protein>
    <recommendedName>
        <fullName evidence="5">HTH tetR-type domain-containing protein</fullName>
    </recommendedName>
</protein>
<gene>
    <name evidence="6" type="ORF">FG87_20005</name>
</gene>
<name>A0ABR4ZDF1_9NOCA</name>
<dbReference type="RefSeq" id="WP_043672799.1">
    <property type="nucleotide sequence ID" value="NZ_BDCI01000052.1"/>
</dbReference>
<dbReference type="Pfam" id="PF00440">
    <property type="entry name" value="TetR_N"/>
    <property type="match status" value="1"/>
</dbReference>
<dbReference type="PANTHER" id="PTHR30055">
    <property type="entry name" value="HTH-TYPE TRANSCRIPTIONAL REGULATOR RUTR"/>
    <property type="match status" value="1"/>
</dbReference>
<dbReference type="InterPro" id="IPR023772">
    <property type="entry name" value="DNA-bd_HTH_TetR-type_CS"/>
</dbReference>
<keyword evidence="3" id="KW-0804">Transcription</keyword>
<dbReference type="PRINTS" id="PR00455">
    <property type="entry name" value="HTHTETR"/>
</dbReference>
<evidence type="ECO:0000313" key="7">
    <source>
        <dbReference type="Proteomes" id="UP000031364"/>
    </source>
</evidence>
<evidence type="ECO:0000256" key="2">
    <source>
        <dbReference type="ARBA" id="ARBA00023125"/>
    </source>
</evidence>
<dbReference type="EMBL" id="JNFP01000023">
    <property type="protein sequence ID" value="KIA63340.1"/>
    <property type="molecule type" value="Genomic_DNA"/>
</dbReference>
<dbReference type="Pfam" id="PF17754">
    <property type="entry name" value="TetR_C_14"/>
    <property type="match status" value="1"/>
</dbReference>
<dbReference type="Gene3D" id="1.10.10.60">
    <property type="entry name" value="Homeodomain-like"/>
    <property type="match status" value="1"/>
</dbReference>
<dbReference type="InterPro" id="IPR041347">
    <property type="entry name" value="MftR_C"/>
</dbReference>
<evidence type="ECO:0000256" key="4">
    <source>
        <dbReference type="PROSITE-ProRule" id="PRU00335"/>
    </source>
</evidence>
<sequence>MGEPGLRERKKQRTRSAIAEAAYRLFETRGYDATTVTEIAAAADVSPATFFNHFPTKEAVLFAEGGGLLDVGLASIAARPADAQVGAVLAEAMRAMLREMAGGPRDPSGALEATRIRLLMSVPSLRAATLQRLFEVEDRLARALAEAFPAELDEVRAAILVGGLCGALFAGGRAAMRADKTFQDAVDGALDLAIKAAGDLPRG</sequence>
<dbReference type="PROSITE" id="PS01081">
    <property type="entry name" value="HTH_TETR_1"/>
    <property type="match status" value="1"/>
</dbReference>
<proteinExistence type="predicted"/>
<keyword evidence="1" id="KW-0805">Transcription regulation</keyword>
<organism evidence="6 7">
    <name type="scientific">Nocardia vulneris</name>
    <dbReference type="NCBI Taxonomy" id="1141657"/>
    <lineage>
        <taxon>Bacteria</taxon>
        <taxon>Bacillati</taxon>
        <taxon>Actinomycetota</taxon>
        <taxon>Actinomycetes</taxon>
        <taxon>Mycobacteriales</taxon>
        <taxon>Nocardiaceae</taxon>
        <taxon>Nocardia</taxon>
    </lineage>
</organism>
<keyword evidence="2 4" id="KW-0238">DNA-binding</keyword>
<dbReference type="PROSITE" id="PS50977">
    <property type="entry name" value="HTH_TETR_2"/>
    <property type="match status" value="1"/>
</dbReference>
<dbReference type="SUPFAM" id="SSF46689">
    <property type="entry name" value="Homeodomain-like"/>
    <property type="match status" value="1"/>
</dbReference>
<dbReference type="PANTHER" id="PTHR30055:SF234">
    <property type="entry name" value="HTH-TYPE TRANSCRIPTIONAL REGULATOR BETI"/>
    <property type="match status" value="1"/>
</dbReference>
<reference evidence="6 7" key="1">
    <citation type="journal article" date="2014" name="Int. J. Syst. Evol. Microbiol.">
        <title>Nocardia vulneris sp. nov., isolated from wounds of human patients in North America.</title>
        <authorList>
            <person name="Lasker B.A."/>
            <person name="Bell M."/>
            <person name="Klenk H.P."/>
            <person name="Sproer C."/>
            <person name="Schumann C."/>
            <person name="Schumann P."/>
            <person name="Brown J.M."/>
        </authorList>
    </citation>
    <scope>NUCLEOTIDE SEQUENCE [LARGE SCALE GENOMIC DNA]</scope>
    <source>
        <strain evidence="6 7">W9851</strain>
    </source>
</reference>
<dbReference type="Proteomes" id="UP000031364">
    <property type="component" value="Unassembled WGS sequence"/>
</dbReference>
<evidence type="ECO:0000256" key="1">
    <source>
        <dbReference type="ARBA" id="ARBA00023015"/>
    </source>
</evidence>
<evidence type="ECO:0000259" key="5">
    <source>
        <dbReference type="PROSITE" id="PS50977"/>
    </source>
</evidence>
<accession>A0ABR4ZDF1</accession>
<comment type="caution">
    <text evidence="6">The sequence shown here is derived from an EMBL/GenBank/DDBJ whole genome shotgun (WGS) entry which is preliminary data.</text>
</comment>
<evidence type="ECO:0000313" key="6">
    <source>
        <dbReference type="EMBL" id="KIA63340.1"/>
    </source>
</evidence>